<dbReference type="Pfam" id="PF07992">
    <property type="entry name" value="Pyr_redox_2"/>
    <property type="match status" value="1"/>
</dbReference>
<dbReference type="SUPFAM" id="SSF51971">
    <property type="entry name" value="Nucleotide-binding domain"/>
    <property type="match status" value="1"/>
</dbReference>
<dbReference type="InterPro" id="IPR023753">
    <property type="entry name" value="FAD/NAD-binding_dom"/>
</dbReference>
<dbReference type="STRING" id="180163.SAMN02745174_01012"/>
<dbReference type="InterPro" id="IPR028261">
    <property type="entry name" value="DPD_II"/>
</dbReference>
<evidence type="ECO:0000259" key="1">
    <source>
        <dbReference type="Pfam" id="PF07992"/>
    </source>
</evidence>
<dbReference type="EMBL" id="FUWX01000007">
    <property type="protein sequence ID" value="SJZ59381.1"/>
    <property type="molecule type" value="Genomic_DNA"/>
</dbReference>
<evidence type="ECO:0000313" key="4">
    <source>
        <dbReference type="Proteomes" id="UP000191153"/>
    </source>
</evidence>
<dbReference type="PANTHER" id="PTHR42783:SF3">
    <property type="entry name" value="GLUTAMATE SYNTHASE [NADPH] SMALL CHAIN-RELATED"/>
    <property type="match status" value="1"/>
</dbReference>
<sequence length="376" mass="42038">MEKIELLEESKRCLKCKNHPCENACPIGTRIPEIIDMFQRGEELEAGKILFENNPMSLVCSLICPFENQCMGSCVRGIKTTPVNFPSIENYIMEKYLRETTFENTPSNGKRIAIVGGGPGGLSGGFYLRRKGYDVTIYDDHEKMGGMLRYGIPSFRLTKDKVDLLEEKAYESGIKFQGNKIFTEDSLRRLKKEGNYQGVLVTTGAWLPKELNLEGVEREGVYYGIDYLKNNIDLGKNKKVVVIGAGNVAMDVARTAKRQGNEVLIAYRKKIEAAPATKVEIHETVEDGVNFLTEVTPVKITDKGIVLERNNEKTQFLYECDNAIIAVSQKSQFNVESLDGYFYGGDLVTGPETVVKASFTGRESAKLLDDYLVGKE</sequence>
<dbReference type="RefSeq" id="WP_078693525.1">
    <property type="nucleotide sequence ID" value="NZ_FUWX01000007.1"/>
</dbReference>
<organism evidence="3 4">
    <name type="scientific">Cetobacterium ceti</name>
    <dbReference type="NCBI Taxonomy" id="180163"/>
    <lineage>
        <taxon>Bacteria</taxon>
        <taxon>Fusobacteriati</taxon>
        <taxon>Fusobacteriota</taxon>
        <taxon>Fusobacteriia</taxon>
        <taxon>Fusobacteriales</taxon>
        <taxon>Fusobacteriaceae</taxon>
        <taxon>Cetobacterium</taxon>
    </lineage>
</organism>
<keyword evidence="4" id="KW-1185">Reference proteome</keyword>
<dbReference type="GO" id="GO:0016491">
    <property type="term" value="F:oxidoreductase activity"/>
    <property type="evidence" value="ECO:0007669"/>
    <property type="project" value="InterPro"/>
</dbReference>
<dbReference type="Pfam" id="PF14691">
    <property type="entry name" value="Fer4_20"/>
    <property type="match status" value="1"/>
</dbReference>
<dbReference type="GO" id="GO:0051536">
    <property type="term" value="F:iron-sulfur cluster binding"/>
    <property type="evidence" value="ECO:0007669"/>
    <property type="project" value="InterPro"/>
</dbReference>
<evidence type="ECO:0000259" key="2">
    <source>
        <dbReference type="Pfam" id="PF14691"/>
    </source>
</evidence>
<dbReference type="InterPro" id="IPR009051">
    <property type="entry name" value="Helical_ferredxn"/>
</dbReference>
<evidence type="ECO:0000313" key="3">
    <source>
        <dbReference type="EMBL" id="SJZ59381.1"/>
    </source>
</evidence>
<name>A0A1T4LXL5_9FUSO</name>
<dbReference type="Gene3D" id="1.10.1060.10">
    <property type="entry name" value="Alpha-helical ferredoxin"/>
    <property type="match status" value="1"/>
</dbReference>
<dbReference type="PRINTS" id="PR00419">
    <property type="entry name" value="ADXRDTASE"/>
</dbReference>
<dbReference type="Gene3D" id="3.50.50.60">
    <property type="entry name" value="FAD/NAD(P)-binding domain"/>
    <property type="match status" value="2"/>
</dbReference>
<dbReference type="SUPFAM" id="SSF46548">
    <property type="entry name" value="alpha-helical ferredoxin"/>
    <property type="match status" value="1"/>
</dbReference>
<reference evidence="3 4" key="1">
    <citation type="submission" date="2017-02" db="EMBL/GenBank/DDBJ databases">
        <authorList>
            <person name="Peterson S.W."/>
        </authorList>
    </citation>
    <scope>NUCLEOTIDE SEQUENCE [LARGE SCALE GENOMIC DNA]</scope>
    <source>
        <strain evidence="3 4">ATCC 700028</strain>
    </source>
</reference>
<accession>A0A1T4LXL5</accession>
<dbReference type="OrthoDB" id="9803192at2"/>
<dbReference type="InterPro" id="IPR036188">
    <property type="entry name" value="FAD/NAD-bd_sf"/>
</dbReference>
<proteinExistence type="predicted"/>
<protein>
    <submittedName>
        <fullName evidence="3">Glutamate synthase (NADPH/NADH) small chain</fullName>
    </submittedName>
</protein>
<gene>
    <name evidence="3" type="ORF">SAMN02745174_01012</name>
</gene>
<dbReference type="Proteomes" id="UP000191153">
    <property type="component" value="Unassembled WGS sequence"/>
</dbReference>
<feature type="domain" description="FAD/NAD(P)-binding" evidence="1">
    <location>
        <begin position="111"/>
        <end position="327"/>
    </location>
</feature>
<feature type="domain" description="Dihydroprymidine dehydrogenase" evidence="2">
    <location>
        <begin position="5"/>
        <end position="98"/>
    </location>
</feature>
<dbReference type="AlphaFoldDB" id="A0A1T4LXL5"/>
<dbReference type="PANTHER" id="PTHR42783">
    <property type="entry name" value="GLUTAMATE SYNTHASE [NADPH] SMALL CHAIN"/>
    <property type="match status" value="1"/>
</dbReference>